<accession>A0A1D2MPA8</accession>
<name>A0A1D2MPA8_ORCCI</name>
<reference evidence="1 2" key="1">
    <citation type="journal article" date="2016" name="Genome Biol. Evol.">
        <title>Gene Family Evolution Reflects Adaptation to Soil Environmental Stressors in the Genome of the Collembolan Orchesella cincta.</title>
        <authorList>
            <person name="Faddeeva-Vakhrusheva A."/>
            <person name="Derks M.F."/>
            <person name="Anvar S.Y."/>
            <person name="Agamennone V."/>
            <person name="Suring W."/>
            <person name="Smit S."/>
            <person name="van Straalen N.M."/>
            <person name="Roelofs D."/>
        </authorList>
    </citation>
    <scope>NUCLEOTIDE SEQUENCE [LARGE SCALE GENOMIC DNA]</scope>
    <source>
        <tissue evidence="1">Mixed pool</tissue>
    </source>
</reference>
<dbReference type="GO" id="GO:0003690">
    <property type="term" value="F:double-stranded DNA binding"/>
    <property type="evidence" value="ECO:0007669"/>
    <property type="project" value="InterPro"/>
</dbReference>
<dbReference type="GO" id="GO:0005634">
    <property type="term" value="C:nucleus"/>
    <property type="evidence" value="ECO:0007669"/>
    <property type="project" value="InterPro"/>
</dbReference>
<comment type="caution">
    <text evidence="1">The sequence shown here is derived from an EMBL/GenBank/DDBJ whole genome shotgun (WGS) entry which is preliminary data.</text>
</comment>
<dbReference type="OMA" id="SKMIHIT"/>
<dbReference type="OrthoDB" id="6596666at2759"/>
<dbReference type="PANTHER" id="PTHR32344:SF1">
    <property type="entry name" value="U1-TYPE DOMAIN-CONTAINING PROTEIN"/>
    <property type="match status" value="1"/>
</dbReference>
<dbReference type="STRING" id="48709.A0A1D2MPA8"/>
<dbReference type="InterPro" id="IPR012337">
    <property type="entry name" value="RNaseH-like_sf"/>
</dbReference>
<dbReference type="GO" id="GO:0006357">
    <property type="term" value="P:regulation of transcription by RNA polymerase II"/>
    <property type="evidence" value="ECO:0007669"/>
    <property type="project" value="InterPro"/>
</dbReference>
<dbReference type="PANTHER" id="PTHR32344">
    <property type="entry name" value="U1-TYPE DOMAIN-CONTAINING PROTEIN"/>
    <property type="match status" value="1"/>
</dbReference>
<sequence length="392" mass="44275">MLACSKGYEFKIPSQLVQHASTELHIHAVRRTKTEKKTQQLMTQPVKNEFAADMCKAFLSADIPMNKINNPTIRQFLEKYTKKAVPSCSTLRRNIPEIYTEIIEGIRREIGNRPIWMCVDETTDATTRYVANVLVGVLCKDVTNNSTISQLILDALVFLWPGQRNEDIAKKFVVLLSDAAAYMLLAGKNLKGTYPDLLHITCLAHEPVQTRWGTWLIAADFYAENLDRIKHVVKELDKTDAACIKNAQNLLGMKSLQQELACLSANFTFIAQTITSLEDRKLTLMDSLAAIDSVKKRIDVKNSDVHKTVMAKLDSVLQKNPDFHKLCEISNSRCPGSNEVLPTTSVEVERSFSMQKAILTDRRHSFLMENLEKVVVCHYELGMDESAILELL</sequence>
<gene>
    <name evidence="1" type="ORF">Ocin01_11913</name>
</gene>
<dbReference type="AlphaFoldDB" id="A0A1D2MPA8"/>
<evidence type="ECO:0008006" key="3">
    <source>
        <dbReference type="Google" id="ProtNLM"/>
    </source>
</evidence>
<dbReference type="Proteomes" id="UP000094527">
    <property type="component" value="Unassembled WGS sequence"/>
</dbReference>
<keyword evidence="2" id="KW-1185">Reference proteome</keyword>
<protein>
    <recommendedName>
        <fullName evidence="3">DUF659 domain-containing protein</fullName>
    </recommendedName>
</protein>
<evidence type="ECO:0000313" key="1">
    <source>
        <dbReference type="EMBL" id="ODM94768.1"/>
    </source>
</evidence>
<dbReference type="SUPFAM" id="SSF53098">
    <property type="entry name" value="Ribonuclease H-like"/>
    <property type="match status" value="1"/>
</dbReference>
<dbReference type="EMBL" id="LJIJ01000755">
    <property type="protein sequence ID" value="ODM94768.1"/>
    <property type="molecule type" value="Genomic_DNA"/>
</dbReference>
<evidence type="ECO:0000313" key="2">
    <source>
        <dbReference type="Proteomes" id="UP000094527"/>
    </source>
</evidence>
<proteinExistence type="predicted"/>
<dbReference type="InterPro" id="IPR033375">
    <property type="entry name" value="Cggbp1"/>
</dbReference>
<organism evidence="1 2">
    <name type="scientific">Orchesella cincta</name>
    <name type="common">Springtail</name>
    <name type="synonym">Podura cincta</name>
    <dbReference type="NCBI Taxonomy" id="48709"/>
    <lineage>
        <taxon>Eukaryota</taxon>
        <taxon>Metazoa</taxon>
        <taxon>Ecdysozoa</taxon>
        <taxon>Arthropoda</taxon>
        <taxon>Hexapoda</taxon>
        <taxon>Collembola</taxon>
        <taxon>Entomobryomorpha</taxon>
        <taxon>Entomobryoidea</taxon>
        <taxon>Orchesellidae</taxon>
        <taxon>Orchesellinae</taxon>
        <taxon>Orchesella</taxon>
    </lineage>
</organism>